<sequence length="453" mass="48665">MRILRLVILTARLAISRFGAGWMFALLTFNFNRVAIADIHPGAIAIVVTSLLGLHQFLSFTQVYWGRLADRHPLLGYRRTPYILLSSLGASLVFLVLPYVAIGLGTRDPLAMVGAYALITFFGVMMAMNGSSSNSLIAEITDERTRGMVVSVVWAMIIISGIVSAGISRVIMPEYSHEAMVQLYSLTPWVVMITAIVGILGIERRITKEEHAALLNEQPEEAASPLGTFRVARSLMRTNRQVRGFTLFVLLAIMGIFLQDAILEPFGAQVFGKPQAETAAYQQFWGAGALLSMLGIGIVSTIFPIAKKTIATMGSFAIAGSLAVVSIASITHQPDLMNPALLIMGLGVGFFNVGALSMMMEMTIEGQTGLYMGIWGMAQGLGNGFANIFSGGLVTGLIQTKLLEPALGYSLIFGFEALVMVMAIVVLRGISVQEFKGLSQQDVGAVLALDTAS</sequence>
<evidence type="ECO:0000256" key="6">
    <source>
        <dbReference type="SAM" id="Phobius"/>
    </source>
</evidence>
<feature type="transmembrane region" description="Helical" evidence="6">
    <location>
        <begin position="336"/>
        <end position="358"/>
    </location>
</feature>
<feature type="transmembrane region" description="Helical" evidence="6">
    <location>
        <begin position="82"/>
        <end position="104"/>
    </location>
</feature>
<accession>A0A426TRT2</accession>
<feature type="transmembrane region" description="Helical" evidence="6">
    <location>
        <begin position="110"/>
        <end position="128"/>
    </location>
</feature>
<feature type="transmembrane region" description="Helical" evidence="6">
    <location>
        <begin position="283"/>
        <end position="303"/>
    </location>
</feature>
<name>A0A426TRT2_9CHLR</name>
<protein>
    <submittedName>
        <fullName evidence="7">MFS transporter</fullName>
    </submittedName>
</protein>
<dbReference type="InterPro" id="IPR004896">
    <property type="entry name" value="PucC-rel"/>
</dbReference>
<feature type="transmembrane region" description="Helical" evidence="6">
    <location>
        <begin position="406"/>
        <end position="427"/>
    </location>
</feature>
<dbReference type="AlphaFoldDB" id="A0A426TRT2"/>
<dbReference type="EMBL" id="RSAS01000860">
    <property type="protein sequence ID" value="RRR66361.1"/>
    <property type="molecule type" value="Genomic_DNA"/>
</dbReference>
<comment type="similarity">
    <text evidence="2">Belongs to the PucC family.</text>
</comment>
<feature type="transmembrane region" description="Helical" evidence="6">
    <location>
        <begin position="370"/>
        <end position="394"/>
    </location>
</feature>
<keyword evidence="5 6" id="KW-0472">Membrane</keyword>
<evidence type="ECO:0000256" key="5">
    <source>
        <dbReference type="ARBA" id="ARBA00023136"/>
    </source>
</evidence>
<proteinExistence type="inferred from homology"/>
<dbReference type="PIRSF" id="PIRSF016565">
    <property type="entry name" value="PucC"/>
    <property type="match status" value="1"/>
</dbReference>
<organism evidence="7 8">
    <name type="scientific">Candidatus Viridilinea halotolerans</name>
    <dbReference type="NCBI Taxonomy" id="2491704"/>
    <lineage>
        <taxon>Bacteria</taxon>
        <taxon>Bacillati</taxon>
        <taxon>Chloroflexota</taxon>
        <taxon>Chloroflexia</taxon>
        <taxon>Chloroflexales</taxon>
        <taxon>Chloroflexineae</taxon>
        <taxon>Oscillochloridaceae</taxon>
        <taxon>Candidatus Viridilinea</taxon>
    </lineage>
</organism>
<gene>
    <name evidence="7" type="ORF">EI684_20910</name>
</gene>
<evidence type="ECO:0000256" key="4">
    <source>
        <dbReference type="ARBA" id="ARBA00022989"/>
    </source>
</evidence>
<reference evidence="7 8" key="1">
    <citation type="submission" date="2018-12" db="EMBL/GenBank/DDBJ databases">
        <title>Genome Sequence of Candidatus Viridilinea halotolerans isolated from saline sulfide-rich spring.</title>
        <authorList>
            <person name="Grouzdev D.S."/>
            <person name="Burganskaya E.I."/>
            <person name="Krutkina M.S."/>
            <person name="Sukhacheva M.V."/>
            <person name="Gorlenko V.M."/>
        </authorList>
    </citation>
    <scope>NUCLEOTIDE SEQUENCE [LARGE SCALE GENOMIC DNA]</scope>
    <source>
        <strain evidence="7">Chok-6</strain>
    </source>
</reference>
<dbReference type="Pfam" id="PF03209">
    <property type="entry name" value="PUCC"/>
    <property type="match status" value="1"/>
</dbReference>
<feature type="transmembrane region" description="Helical" evidence="6">
    <location>
        <begin position="183"/>
        <end position="202"/>
    </location>
</feature>
<comment type="caution">
    <text evidence="7">The sequence shown here is derived from an EMBL/GenBank/DDBJ whole genome shotgun (WGS) entry which is preliminary data.</text>
</comment>
<feature type="transmembrane region" description="Helical" evidence="6">
    <location>
        <begin position="310"/>
        <end position="330"/>
    </location>
</feature>
<keyword evidence="3 6" id="KW-0812">Transmembrane</keyword>
<evidence type="ECO:0000313" key="7">
    <source>
        <dbReference type="EMBL" id="RRR66361.1"/>
    </source>
</evidence>
<evidence type="ECO:0000256" key="1">
    <source>
        <dbReference type="ARBA" id="ARBA00004141"/>
    </source>
</evidence>
<feature type="transmembrane region" description="Helical" evidence="6">
    <location>
        <begin position="7"/>
        <end position="27"/>
    </location>
</feature>
<feature type="transmembrane region" description="Helical" evidence="6">
    <location>
        <begin position="39"/>
        <end position="61"/>
    </location>
</feature>
<dbReference type="InterPro" id="IPR026036">
    <property type="entry name" value="PucC"/>
</dbReference>
<dbReference type="PANTHER" id="PTHR23538">
    <property type="entry name" value="44.5 KD BACTERIOCHLOROPHYLL SYNTHASE SUBUNIT"/>
    <property type="match status" value="1"/>
</dbReference>
<dbReference type="Proteomes" id="UP000280307">
    <property type="component" value="Unassembled WGS sequence"/>
</dbReference>
<dbReference type="CDD" id="cd06176">
    <property type="entry name" value="MFS_BCD_PucC-like"/>
    <property type="match status" value="1"/>
</dbReference>
<dbReference type="PANTHER" id="PTHR23538:SF1">
    <property type="entry name" value="44.5 KD BACTERIOCHLOROPHYLL SYNTHASE SUBUNIT"/>
    <property type="match status" value="1"/>
</dbReference>
<evidence type="ECO:0000313" key="8">
    <source>
        <dbReference type="Proteomes" id="UP000280307"/>
    </source>
</evidence>
<dbReference type="SUPFAM" id="SSF103473">
    <property type="entry name" value="MFS general substrate transporter"/>
    <property type="match status" value="1"/>
</dbReference>
<dbReference type="InterPro" id="IPR036259">
    <property type="entry name" value="MFS_trans_sf"/>
</dbReference>
<evidence type="ECO:0000256" key="3">
    <source>
        <dbReference type="ARBA" id="ARBA00022692"/>
    </source>
</evidence>
<keyword evidence="4 6" id="KW-1133">Transmembrane helix</keyword>
<dbReference type="Gene3D" id="1.20.1250.20">
    <property type="entry name" value="MFS general substrate transporter like domains"/>
    <property type="match status" value="1"/>
</dbReference>
<feature type="transmembrane region" description="Helical" evidence="6">
    <location>
        <begin position="149"/>
        <end position="171"/>
    </location>
</feature>
<comment type="subcellular location">
    <subcellularLocation>
        <location evidence="1">Membrane</location>
        <topology evidence="1">Multi-pass membrane protein</topology>
    </subcellularLocation>
</comment>
<dbReference type="GO" id="GO:0016020">
    <property type="term" value="C:membrane"/>
    <property type="evidence" value="ECO:0007669"/>
    <property type="project" value="UniProtKB-SubCell"/>
</dbReference>
<evidence type="ECO:0000256" key="2">
    <source>
        <dbReference type="ARBA" id="ARBA00008412"/>
    </source>
</evidence>
<feature type="transmembrane region" description="Helical" evidence="6">
    <location>
        <begin position="242"/>
        <end position="263"/>
    </location>
</feature>